<evidence type="ECO:0000256" key="5">
    <source>
        <dbReference type="RuleBase" id="RU003945"/>
    </source>
</evidence>
<evidence type="ECO:0000256" key="6">
    <source>
        <dbReference type="SAM" id="Coils"/>
    </source>
</evidence>
<gene>
    <name evidence="10" type="ORF">Pcinc_019307</name>
</gene>
<evidence type="ECO:0000259" key="9">
    <source>
        <dbReference type="Pfam" id="PF02096"/>
    </source>
</evidence>
<dbReference type="PANTHER" id="PTHR12428">
    <property type="entry name" value="OXA1"/>
    <property type="match status" value="1"/>
</dbReference>
<comment type="caution">
    <text evidence="10">The sequence shown here is derived from an EMBL/GenBank/DDBJ whole genome shotgun (WGS) entry which is preliminary data.</text>
</comment>
<accession>A0AAE1FME5</accession>
<feature type="region of interest" description="Disordered" evidence="7">
    <location>
        <begin position="266"/>
        <end position="310"/>
    </location>
</feature>
<keyword evidence="11" id="KW-1185">Reference proteome</keyword>
<feature type="transmembrane region" description="Helical" evidence="8">
    <location>
        <begin position="198"/>
        <end position="219"/>
    </location>
</feature>
<dbReference type="InterPro" id="IPR028055">
    <property type="entry name" value="YidC/Oxa/ALB_C"/>
</dbReference>
<organism evidence="10 11">
    <name type="scientific">Petrolisthes cinctipes</name>
    <name type="common">Flat porcelain crab</name>
    <dbReference type="NCBI Taxonomy" id="88211"/>
    <lineage>
        <taxon>Eukaryota</taxon>
        <taxon>Metazoa</taxon>
        <taxon>Ecdysozoa</taxon>
        <taxon>Arthropoda</taxon>
        <taxon>Crustacea</taxon>
        <taxon>Multicrustacea</taxon>
        <taxon>Malacostraca</taxon>
        <taxon>Eumalacostraca</taxon>
        <taxon>Eucarida</taxon>
        <taxon>Decapoda</taxon>
        <taxon>Pleocyemata</taxon>
        <taxon>Anomura</taxon>
        <taxon>Galatheoidea</taxon>
        <taxon>Porcellanidae</taxon>
        <taxon>Petrolisthes</taxon>
    </lineage>
</organism>
<dbReference type="Proteomes" id="UP001286313">
    <property type="component" value="Unassembled WGS sequence"/>
</dbReference>
<feature type="compositionally biased region" description="Basic and acidic residues" evidence="7">
    <location>
        <begin position="283"/>
        <end position="296"/>
    </location>
</feature>
<dbReference type="EMBL" id="JAWQEG010001910">
    <property type="protein sequence ID" value="KAK3875837.1"/>
    <property type="molecule type" value="Genomic_DNA"/>
</dbReference>
<evidence type="ECO:0000256" key="2">
    <source>
        <dbReference type="ARBA" id="ARBA00022692"/>
    </source>
</evidence>
<evidence type="ECO:0000256" key="1">
    <source>
        <dbReference type="ARBA" id="ARBA00004141"/>
    </source>
</evidence>
<dbReference type="GO" id="GO:0005743">
    <property type="term" value="C:mitochondrial inner membrane"/>
    <property type="evidence" value="ECO:0007669"/>
    <property type="project" value="TreeGrafter"/>
</dbReference>
<dbReference type="Pfam" id="PF02096">
    <property type="entry name" value="60KD_IMP"/>
    <property type="match status" value="1"/>
</dbReference>
<feature type="domain" description="Membrane insertase YidC/Oxa/ALB C-terminal" evidence="9">
    <location>
        <begin position="15"/>
        <end position="232"/>
    </location>
</feature>
<comment type="similarity">
    <text evidence="5">Belongs to the OXA1/ALB3/YidC family.</text>
</comment>
<feature type="transmembrane region" description="Helical" evidence="8">
    <location>
        <begin position="15"/>
        <end position="37"/>
    </location>
</feature>
<dbReference type="InterPro" id="IPR001708">
    <property type="entry name" value="YidC/ALB3/OXA1/COX18"/>
</dbReference>
<dbReference type="GO" id="GO:0032979">
    <property type="term" value="P:protein insertion into mitochondrial inner membrane from matrix"/>
    <property type="evidence" value="ECO:0007669"/>
    <property type="project" value="TreeGrafter"/>
</dbReference>
<feature type="transmembrane region" description="Helical" evidence="8">
    <location>
        <begin position="160"/>
        <end position="178"/>
    </location>
</feature>
<evidence type="ECO:0000313" key="10">
    <source>
        <dbReference type="EMBL" id="KAK3875837.1"/>
    </source>
</evidence>
<feature type="coiled-coil region" evidence="6">
    <location>
        <begin position="42"/>
        <end position="69"/>
    </location>
</feature>
<evidence type="ECO:0000256" key="8">
    <source>
        <dbReference type="SAM" id="Phobius"/>
    </source>
</evidence>
<sequence length="310" mass="35625">MGGLQGFHNYTHLPWWASIILSTILMRGLLTFPLAVFQQYIMAKVENLKPEMEELVKELKKEMAVAIKKYNWDLKYARNVYSRSAQKIWRGLILRENCHPFKATVLLWVQIPLWVALSMSFRNMASMMPHQDALAQVVFMELSTGGLAWIPNLTDVDHSLILPIVMGVTNLIITEVNVLSRVDTGSRLQSFATNLFRFISVAIIPISATVPSCITLYWVTSSVCALVQNLALMHPSVKRACGVPIAPSEQPHPYQHIRNQFIKKLSRRNKQEKEEEEEEETEVSQKEEKELKKQERSFSLSDRNKGWTKR</sequence>
<dbReference type="PANTHER" id="PTHR12428:SF65">
    <property type="entry name" value="CYTOCHROME C OXIDASE ASSEMBLY PROTEIN COX18, MITOCHONDRIAL"/>
    <property type="match status" value="1"/>
</dbReference>
<dbReference type="GO" id="GO:0032977">
    <property type="term" value="F:membrane insertase activity"/>
    <property type="evidence" value="ECO:0007669"/>
    <property type="project" value="InterPro"/>
</dbReference>
<reference evidence="10" key="1">
    <citation type="submission" date="2023-10" db="EMBL/GenBank/DDBJ databases">
        <title>Genome assemblies of two species of porcelain crab, Petrolisthes cinctipes and Petrolisthes manimaculis (Anomura: Porcellanidae).</title>
        <authorList>
            <person name="Angst P."/>
        </authorList>
    </citation>
    <scope>NUCLEOTIDE SEQUENCE</scope>
    <source>
        <strain evidence="10">PB745_01</strain>
        <tissue evidence="10">Gill</tissue>
    </source>
</reference>
<evidence type="ECO:0000256" key="4">
    <source>
        <dbReference type="ARBA" id="ARBA00023136"/>
    </source>
</evidence>
<name>A0AAE1FME5_PETCI</name>
<keyword evidence="2 5" id="KW-0812">Transmembrane</keyword>
<keyword evidence="6" id="KW-0175">Coiled coil</keyword>
<evidence type="ECO:0000313" key="11">
    <source>
        <dbReference type="Proteomes" id="UP001286313"/>
    </source>
</evidence>
<proteinExistence type="inferred from homology"/>
<evidence type="ECO:0000256" key="3">
    <source>
        <dbReference type="ARBA" id="ARBA00022989"/>
    </source>
</evidence>
<comment type="subcellular location">
    <subcellularLocation>
        <location evidence="1 5">Membrane</location>
        <topology evidence="1 5">Multi-pass membrane protein</topology>
    </subcellularLocation>
</comment>
<evidence type="ECO:0000256" key="7">
    <source>
        <dbReference type="SAM" id="MobiDB-lite"/>
    </source>
</evidence>
<dbReference type="AlphaFoldDB" id="A0AAE1FME5"/>
<dbReference type="CDD" id="cd20069">
    <property type="entry name" value="5TM_Oxa1-like"/>
    <property type="match status" value="1"/>
</dbReference>
<protein>
    <recommendedName>
        <fullName evidence="9">Membrane insertase YidC/Oxa/ALB C-terminal domain-containing protein</fullName>
    </recommendedName>
</protein>
<dbReference type="GO" id="GO:0033617">
    <property type="term" value="P:mitochondrial respiratory chain complex IV assembly"/>
    <property type="evidence" value="ECO:0007669"/>
    <property type="project" value="TreeGrafter"/>
</dbReference>
<keyword evidence="4 8" id="KW-0472">Membrane</keyword>
<keyword evidence="3 8" id="KW-1133">Transmembrane helix</keyword>